<comment type="caution">
    <text evidence="4">The sequence shown here is derived from an EMBL/GenBank/DDBJ whole genome shotgun (WGS) entry which is preliminary data.</text>
</comment>
<dbReference type="Proteomes" id="UP001243330">
    <property type="component" value="Unassembled WGS sequence"/>
</dbReference>
<dbReference type="CDD" id="cd07724">
    <property type="entry name" value="POD-like_MBL-fold"/>
    <property type="match status" value="1"/>
</dbReference>
<accession>A0AAD9AHJ5</accession>
<reference evidence="4" key="1">
    <citation type="submission" date="2023-01" db="EMBL/GenBank/DDBJ databases">
        <title>Colletotrichum chrysophilum M932 genome sequence.</title>
        <authorList>
            <person name="Baroncelli R."/>
        </authorList>
    </citation>
    <scope>NUCLEOTIDE SEQUENCE</scope>
    <source>
        <strain evidence="4">M932</strain>
    </source>
</reference>
<dbReference type="Gene3D" id="3.60.15.10">
    <property type="entry name" value="Ribonuclease Z/Hydroxyacylglutathione hydrolase-like"/>
    <property type="match status" value="1"/>
</dbReference>
<evidence type="ECO:0000256" key="1">
    <source>
        <dbReference type="ARBA" id="ARBA00022723"/>
    </source>
</evidence>
<feature type="region of interest" description="Disordered" evidence="2">
    <location>
        <begin position="88"/>
        <end position="115"/>
    </location>
</feature>
<dbReference type="SMART" id="SM00849">
    <property type="entry name" value="Lactamase_B"/>
    <property type="match status" value="1"/>
</dbReference>
<dbReference type="GO" id="GO:0070813">
    <property type="term" value="P:hydrogen sulfide metabolic process"/>
    <property type="evidence" value="ECO:0007669"/>
    <property type="project" value="TreeGrafter"/>
</dbReference>
<dbReference type="InterPro" id="IPR044528">
    <property type="entry name" value="POD-like_MBL-fold"/>
</dbReference>
<organism evidence="4 5">
    <name type="scientific">Colletotrichum chrysophilum</name>
    <dbReference type="NCBI Taxonomy" id="1836956"/>
    <lineage>
        <taxon>Eukaryota</taxon>
        <taxon>Fungi</taxon>
        <taxon>Dikarya</taxon>
        <taxon>Ascomycota</taxon>
        <taxon>Pezizomycotina</taxon>
        <taxon>Sordariomycetes</taxon>
        <taxon>Hypocreomycetidae</taxon>
        <taxon>Glomerellales</taxon>
        <taxon>Glomerellaceae</taxon>
        <taxon>Colletotrichum</taxon>
        <taxon>Colletotrichum gloeosporioides species complex</taxon>
    </lineage>
</organism>
<sequence>MTQQLCEILLHNSSVPRIMKAFRPHLRLTSSTAGQASRSLIRPVERLGVLRKRLEYHASCAPHSSRTPITGACDRALLNSITTRRTLSTIPEGGVKQSSTSGDKGRSAQTPAQGQPVIHDLFETKTGTWQYVVADPSTREAVVIDPVLDYDRETQVISTVAADQILSLAKSQDYTVVRILETHAHADHLTAASYLQHRLESEHGHKPTIGIGRRIGQVQSLFGQRYGVPQDERQGAFDTLFEDDEVFSIGNLQAVALHLPGHTPDHLGYKIGDNVFCGDSLFHVDIGTARCDFPGGSAKNLYYSGRRLLSLPDHVKIWTGHDYPPEGRADPVPWMTVHEHRAQNKHLRDGITEEEFVAQRKKRDASLGEPKLLHQSLQTNIRAGRLPKPTESGHRMLRLPLKLGGVQW</sequence>
<dbReference type="InterPro" id="IPR001279">
    <property type="entry name" value="Metallo-B-lactamas"/>
</dbReference>
<keyword evidence="5" id="KW-1185">Reference proteome</keyword>
<evidence type="ECO:0000256" key="2">
    <source>
        <dbReference type="SAM" id="MobiDB-lite"/>
    </source>
</evidence>
<protein>
    <submittedName>
        <fullName evidence="4">Metallo-beta-lactamase domain-containing protein</fullName>
    </submittedName>
</protein>
<gene>
    <name evidence="4" type="ORF">CCHR01_09221</name>
</gene>
<dbReference type="SUPFAM" id="SSF56281">
    <property type="entry name" value="Metallo-hydrolase/oxidoreductase"/>
    <property type="match status" value="1"/>
</dbReference>
<feature type="domain" description="Metallo-beta-lactamase" evidence="3">
    <location>
        <begin position="127"/>
        <end position="321"/>
    </location>
</feature>
<evidence type="ECO:0000313" key="5">
    <source>
        <dbReference type="Proteomes" id="UP001243330"/>
    </source>
</evidence>
<dbReference type="Pfam" id="PF00753">
    <property type="entry name" value="Lactamase_B"/>
    <property type="match status" value="1"/>
</dbReference>
<dbReference type="PANTHER" id="PTHR43084">
    <property type="entry name" value="PERSULFIDE DIOXYGENASE ETHE1"/>
    <property type="match status" value="1"/>
</dbReference>
<dbReference type="GO" id="GO:0006749">
    <property type="term" value="P:glutathione metabolic process"/>
    <property type="evidence" value="ECO:0007669"/>
    <property type="project" value="InterPro"/>
</dbReference>
<name>A0AAD9AHJ5_9PEZI</name>
<dbReference type="AlphaFoldDB" id="A0AAD9AHJ5"/>
<dbReference type="EMBL" id="JAQOWY010000179">
    <property type="protein sequence ID" value="KAK1848173.1"/>
    <property type="molecule type" value="Genomic_DNA"/>
</dbReference>
<proteinExistence type="predicted"/>
<dbReference type="GO" id="GO:0046872">
    <property type="term" value="F:metal ion binding"/>
    <property type="evidence" value="ECO:0007669"/>
    <property type="project" value="UniProtKB-KW"/>
</dbReference>
<dbReference type="InterPro" id="IPR036866">
    <property type="entry name" value="RibonucZ/Hydroxyglut_hydro"/>
</dbReference>
<evidence type="ECO:0000259" key="3">
    <source>
        <dbReference type="SMART" id="SM00849"/>
    </source>
</evidence>
<dbReference type="InterPro" id="IPR051682">
    <property type="entry name" value="Mito_Persulfide_Diox"/>
</dbReference>
<keyword evidence="1" id="KW-0479">Metal-binding</keyword>
<dbReference type="FunFam" id="3.60.15.10:FF:000033">
    <property type="entry name" value="MBL fold metallo-hydrolase"/>
    <property type="match status" value="1"/>
</dbReference>
<dbReference type="GO" id="GO:0050313">
    <property type="term" value="F:sulfur dioxygenase activity"/>
    <property type="evidence" value="ECO:0007669"/>
    <property type="project" value="InterPro"/>
</dbReference>
<feature type="compositionally biased region" description="Polar residues" evidence="2">
    <location>
        <begin position="96"/>
        <end position="113"/>
    </location>
</feature>
<evidence type="ECO:0000313" key="4">
    <source>
        <dbReference type="EMBL" id="KAK1848173.1"/>
    </source>
</evidence>
<dbReference type="PANTHER" id="PTHR43084:SF1">
    <property type="entry name" value="PERSULFIDE DIOXYGENASE ETHE1, MITOCHONDRIAL"/>
    <property type="match status" value="1"/>
</dbReference>